<keyword evidence="3" id="KW-0175">Coiled coil</keyword>
<dbReference type="InterPro" id="IPR005632">
    <property type="entry name" value="Chaperone_Skp"/>
</dbReference>
<proteinExistence type="inferred from homology"/>
<dbReference type="GO" id="GO:0005829">
    <property type="term" value="C:cytosol"/>
    <property type="evidence" value="ECO:0007669"/>
    <property type="project" value="TreeGrafter"/>
</dbReference>
<reference evidence="5" key="2">
    <citation type="submission" date="2020-09" db="EMBL/GenBank/DDBJ databases">
        <authorList>
            <person name="Sun Q."/>
            <person name="Kim S."/>
        </authorList>
    </citation>
    <scope>NUCLEOTIDE SEQUENCE</scope>
    <source>
        <strain evidence="5">KCTC 22169</strain>
    </source>
</reference>
<dbReference type="Proteomes" id="UP000626148">
    <property type="component" value="Unassembled WGS sequence"/>
</dbReference>
<feature type="chain" id="PRO_5037551870" description="Periplasmic chaperone for outer membrane proteins Skp" evidence="4">
    <location>
        <begin position="24"/>
        <end position="177"/>
    </location>
</feature>
<dbReference type="Gene3D" id="3.30.910.20">
    <property type="entry name" value="Skp domain"/>
    <property type="match status" value="1"/>
</dbReference>
<feature type="signal peptide" evidence="4">
    <location>
        <begin position="1"/>
        <end position="23"/>
    </location>
</feature>
<dbReference type="SMART" id="SM00935">
    <property type="entry name" value="OmpH"/>
    <property type="match status" value="1"/>
</dbReference>
<evidence type="ECO:0008006" key="7">
    <source>
        <dbReference type="Google" id="ProtNLM"/>
    </source>
</evidence>
<dbReference type="InterPro" id="IPR024930">
    <property type="entry name" value="Skp_dom_sf"/>
</dbReference>
<keyword evidence="6" id="KW-1185">Reference proteome</keyword>
<dbReference type="GO" id="GO:0050821">
    <property type="term" value="P:protein stabilization"/>
    <property type="evidence" value="ECO:0007669"/>
    <property type="project" value="TreeGrafter"/>
</dbReference>
<evidence type="ECO:0000313" key="6">
    <source>
        <dbReference type="Proteomes" id="UP000626148"/>
    </source>
</evidence>
<evidence type="ECO:0000256" key="2">
    <source>
        <dbReference type="ARBA" id="ARBA00022729"/>
    </source>
</evidence>
<comment type="similarity">
    <text evidence="1">Belongs to the Skp family.</text>
</comment>
<comment type="caution">
    <text evidence="5">The sequence shown here is derived from an EMBL/GenBank/DDBJ whole genome shotgun (WGS) entry which is preliminary data.</text>
</comment>
<dbReference type="PANTHER" id="PTHR35089">
    <property type="entry name" value="CHAPERONE PROTEIN SKP"/>
    <property type="match status" value="1"/>
</dbReference>
<dbReference type="GO" id="GO:0051082">
    <property type="term" value="F:unfolded protein binding"/>
    <property type="evidence" value="ECO:0007669"/>
    <property type="project" value="InterPro"/>
</dbReference>
<evidence type="ECO:0000256" key="3">
    <source>
        <dbReference type="SAM" id="Coils"/>
    </source>
</evidence>
<dbReference type="PANTHER" id="PTHR35089:SF1">
    <property type="entry name" value="CHAPERONE PROTEIN SKP"/>
    <property type="match status" value="1"/>
</dbReference>
<dbReference type="AlphaFoldDB" id="A0A918KH99"/>
<name>A0A918KH99_9GAMM</name>
<sequence>MQTLINRLMTALVALAMAAGVQAAEIALLDQNYVLFNSTAAQEATAALKQEFAEEEQQVQTLEQSIRQLQSKAKTDADIMTDEEKTQLQSDLQQKARNREQLVRQLQQVQNERRSAFIRQHQPLMAKAIEQAVDKDQFDIIIDKQAVIYHRNSLDITEAVLAEFNKLYETQQEESGN</sequence>
<evidence type="ECO:0000256" key="4">
    <source>
        <dbReference type="SAM" id="SignalP"/>
    </source>
</evidence>
<keyword evidence="2 4" id="KW-0732">Signal</keyword>
<accession>A0A918KH99</accession>
<evidence type="ECO:0000313" key="5">
    <source>
        <dbReference type="EMBL" id="GGX61571.1"/>
    </source>
</evidence>
<feature type="coiled-coil region" evidence="3">
    <location>
        <begin position="45"/>
        <end position="119"/>
    </location>
</feature>
<evidence type="ECO:0000256" key="1">
    <source>
        <dbReference type="ARBA" id="ARBA00009091"/>
    </source>
</evidence>
<organism evidence="5 6">
    <name type="scientific">Saccharospirillum salsuginis</name>
    <dbReference type="NCBI Taxonomy" id="418750"/>
    <lineage>
        <taxon>Bacteria</taxon>
        <taxon>Pseudomonadati</taxon>
        <taxon>Pseudomonadota</taxon>
        <taxon>Gammaproteobacteria</taxon>
        <taxon>Oceanospirillales</taxon>
        <taxon>Saccharospirillaceae</taxon>
        <taxon>Saccharospirillum</taxon>
    </lineage>
</organism>
<protein>
    <recommendedName>
        <fullName evidence="7">Periplasmic chaperone for outer membrane proteins Skp</fullName>
    </recommendedName>
</protein>
<dbReference type="SUPFAM" id="SSF111384">
    <property type="entry name" value="OmpH-like"/>
    <property type="match status" value="1"/>
</dbReference>
<dbReference type="EMBL" id="BMXR01000008">
    <property type="protein sequence ID" value="GGX61571.1"/>
    <property type="molecule type" value="Genomic_DNA"/>
</dbReference>
<gene>
    <name evidence="5" type="ORF">GCM10007392_31790</name>
</gene>
<dbReference type="Pfam" id="PF03938">
    <property type="entry name" value="OmpH"/>
    <property type="match status" value="1"/>
</dbReference>
<reference evidence="5" key="1">
    <citation type="journal article" date="2014" name="Int. J. Syst. Evol. Microbiol.">
        <title>Complete genome sequence of Corynebacterium casei LMG S-19264T (=DSM 44701T), isolated from a smear-ripened cheese.</title>
        <authorList>
            <consortium name="US DOE Joint Genome Institute (JGI-PGF)"/>
            <person name="Walter F."/>
            <person name="Albersmeier A."/>
            <person name="Kalinowski J."/>
            <person name="Ruckert C."/>
        </authorList>
    </citation>
    <scope>NUCLEOTIDE SEQUENCE</scope>
    <source>
        <strain evidence="5">KCTC 22169</strain>
    </source>
</reference>